<evidence type="ECO:0008006" key="8">
    <source>
        <dbReference type="Google" id="ProtNLM"/>
    </source>
</evidence>
<feature type="domain" description="SUI1" evidence="4">
    <location>
        <begin position="514"/>
        <end position="589"/>
    </location>
</feature>
<evidence type="ECO:0000259" key="5">
    <source>
        <dbReference type="PROSITE" id="PS51925"/>
    </source>
</evidence>
<protein>
    <recommendedName>
        <fullName evidence="8">Eukaryotic translation initiation factor 2D</fullName>
    </recommendedName>
</protein>
<evidence type="ECO:0000256" key="1">
    <source>
        <dbReference type="ARBA" id="ARBA00010359"/>
    </source>
</evidence>
<dbReference type="CDD" id="cd21156">
    <property type="entry name" value="PUA_eIF2d-like"/>
    <property type="match status" value="1"/>
</dbReference>
<evidence type="ECO:0000259" key="4">
    <source>
        <dbReference type="PROSITE" id="PS50296"/>
    </source>
</evidence>
<evidence type="ECO:0000256" key="3">
    <source>
        <dbReference type="SAM" id="MobiDB-lite"/>
    </source>
</evidence>
<keyword evidence="7" id="KW-1185">Reference proteome</keyword>
<dbReference type="InterPro" id="IPR039759">
    <property type="entry name" value="eIF2D_SUI1"/>
</dbReference>
<dbReference type="InterPro" id="IPR004521">
    <property type="entry name" value="Uncharacterised_CHP00451"/>
</dbReference>
<dbReference type="PANTHER" id="PTHR12217:SF4">
    <property type="entry name" value="EUKARYOTIC TRANSLATION INITIATION FACTOR 2D"/>
    <property type="match status" value="1"/>
</dbReference>
<dbReference type="PROSITE" id="PS51925">
    <property type="entry name" value="SWIB_MDM2"/>
    <property type="match status" value="1"/>
</dbReference>
<dbReference type="NCBIfam" id="TIGR00451">
    <property type="entry name" value="unchar_dom_2"/>
    <property type="match status" value="1"/>
</dbReference>
<name>A0ABN8LIA4_9CNID</name>
<dbReference type="Pfam" id="PF25304">
    <property type="entry name" value="WHD_eIF2D"/>
    <property type="match status" value="1"/>
</dbReference>
<dbReference type="SUPFAM" id="SSF47592">
    <property type="entry name" value="SWIB/MDM2 domain"/>
    <property type="match status" value="1"/>
</dbReference>
<comment type="caution">
    <text evidence="6">The sequence shown here is derived from an EMBL/GenBank/DDBJ whole genome shotgun (WGS) entry which is preliminary data.</text>
</comment>
<accession>A0ABN8LIA4</accession>
<dbReference type="InterPro" id="IPR057429">
    <property type="entry name" value="WH_eIF2D"/>
</dbReference>
<evidence type="ECO:0000313" key="6">
    <source>
        <dbReference type="EMBL" id="CAH3015379.1"/>
    </source>
</evidence>
<dbReference type="InterPro" id="IPR048248">
    <property type="entry name" value="PUA_eIF2d-like"/>
</dbReference>
<dbReference type="InterPro" id="IPR036885">
    <property type="entry name" value="SWIB_MDM2_dom_sf"/>
</dbReference>
<feature type="compositionally biased region" description="Low complexity" evidence="3">
    <location>
        <begin position="247"/>
        <end position="256"/>
    </location>
</feature>
<dbReference type="Gene3D" id="3.30.780.10">
    <property type="entry name" value="SUI1-like domain"/>
    <property type="match status" value="1"/>
</dbReference>
<feature type="region of interest" description="Disordered" evidence="3">
    <location>
        <begin position="206"/>
        <end position="283"/>
    </location>
</feature>
<dbReference type="InterPro" id="IPR058886">
    <property type="entry name" value="SWIB_eIF2D"/>
</dbReference>
<dbReference type="CDD" id="cd11608">
    <property type="entry name" value="eIF2D_C"/>
    <property type="match status" value="1"/>
</dbReference>
<dbReference type="Pfam" id="PF26292">
    <property type="entry name" value="PUA_elF2D"/>
    <property type="match status" value="1"/>
</dbReference>
<keyword evidence="2" id="KW-0963">Cytoplasm</keyword>
<dbReference type="EMBL" id="CALNXI010000023">
    <property type="protein sequence ID" value="CAH3015379.1"/>
    <property type="molecule type" value="Genomic_DNA"/>
</dbReference>
<dbReference type="InterPro" id="IPR003121">
    <property type="entry name" value="SWIB_MDM2_domain"/>
</dbReference>
<dbReference type="CDD" id="cd11610">
    <property type="entry name" value="eIF2D_N"/>
    <property type="match status" value="1"/>
</dbReference>
<dbReference type="PANTHER" id="PTHR12217">
    <property type="entry name" value="EUKARYOTIC TRANSLATION INITIATION FACTOR 2D"/>
    <property type="match status" value="1"/>
</dbReference>
<dbReference type="InterPro" id="IPR039757">
    <property type="entry name" value="EIF2D"/>
</dbReference>
<dbReference type="InterPro" id="IPR048247">
    <property type="entry name" value="eIF2D_N"/>
</dbReference>
<gene>
    <name evidence="6" type="ORF">PEVE_00016483</name>
</gene>
<dbReference type="Pfam" id="PF01253">
    <property type="entry name" value="SUI1"/>
    <property type="match status" value="1"/>
</dbReference>
<dbReference type="Proteomes" id="UP001159427">
    <property type="component" value="Unassembled WGS sequence"/>
</dbReference>
<dbReference type="SUPFAM" id="SSF55159">
    <property type="entry name" value="eIF1-like"/>
    <property type="match status" value="1"/>
</dbReference>
<evidence type="ECO:0000313" key="7">
    <source>
        <dbReference type="Proteomes" id="UP001159427"/>
    </source>
</evidence>
<organism evidence="6 7">
    <name type="scientific">Porites evermanni</name>
    <dbReference type="NCBI Taxonomy" id="104178"/>
    <lineage>
        <taxon>Eukaryota</taxon>
        <taxon>Metazoa</taxon>
        <taxon>Cnidaria</taxon>
        <taxon>Anthozoa</taxon>
        <taxon>Hexacorallia</taxon>
        <taxon>Scleractinia</taxon>
        <taxon>Fungiina</taxon>
        <taxon>Poritidae</taxon>
        <taxon>Porites</taxon>
    </lineage>
</organism>
<sequence>MFLKAFRVKSNTAIRGSDRRKLRSDVSNSFPSLSLDEISELIPNKEEISVMRVMTHSGQNITVFCLSGEPIFFEVEKRVIPTVYTLWKFPDLLLSFTTWPPVLEKLKGGADLMLPGVVVPSEGVSALGRFEKGAICSVCLNENRAPVAVGVTLVSSRDLLEDGMRGKGVMIYHVYQDLLWAHGSKRPLPQLTVLDDEVKTDEVKNSLQELSFDDAEGTEHNKSREDSYIDGSTDTEGGFTGDDVENNEANAANAAGDENEQTLSEEATYKDVEEEATDTPNSLLDNMDDLLEYCFFCTLLRMKKVELPLLTSTFFRTYLLPSCPAGKSLDIKKSSFKKLSKFLQCMQDRRLIIVQEASKGVDQISTIVWENPELKDFKAKRPVVENATEVTSLPASAGTQTEPPRIEELFSVSAAMLPIFSEFGYRKSAVMSPSDVRTVVTNYVKSHELVSTENKRMVVLDPTLTKILLNKNEDIAFLPWDQLIERVSSKMNKCHQITFPGQDPLIRKGKIESIEIKVEQRMGNKKVTLIRNLELYGISPQEFAHNIQLKAACSTSVSQLPGKNISPGMQVLIQGNQVAIVAKFLLDEYKIPKKYISGLEHLKSGKKKK</sequence>
<proteinExistence type="inferred from homology"/>
<comment type="similarity">
    <text evidence="1">Belongs to the eIF2D family.</text>
</comment>
<feature type="domain" description="DM2" evidence="5">
    <location>
        <begin position="408"/>
        <end position="490"/>
    </location>
</feature>
<dbReference type="PROSITE" id="PS50890">
    <property type="entry name" value="PUA"/>
    <property type="match status" value="1"/>
</dbReference>
<feature type="compositionally biased region" description="Basic and acidic residues" evidence="3">
    <location>
        <begin position="217"/>
        <end position="227"/>
    </location>
</feature>
<dbReference type="Gene3D" id="1.10.245.10">
    <property type="entry name" value="SWIB/MDM2 domain"/>
    <property type="match status" value="1"/>
</dbReference>
<dbReference type="Pfam" id="PF26291">
    <property type="entry name" value="SWIB_eIF2D"/>
    <property type="match status" value="1"/>
</dbReference>
<dbReference type="InterPro" id="IPR036877">
    <property type="entry name" value="SUI1_dom_sf"/>
</dbReference>
<dbReference type="SUPFAM" id="SSF88697">
    <property type="entry name" value="PUA domain-like"/>
    <property type="match status" value="1"/>
</dbReference>
<reference evidence="6 7" key="1">
    <citation type="submission" date="2022-05" db="EMBL/GenBank/DDBJ databases">
        <authorList>
            <consortium name="Genoscope - CEA"/>
            <person name="William W."/>
        </authorList>
    </citation>
    <scope>NUCLEOTIDE SEQUENCE [LARGE SCALE GENOMIC DNA]</scope>
</reference>
<dbReference type="InterPro" id="IPR041366">
    <property type="entry name" value="Pre-PUA"/>
</dbReference>
<dbReference type="InterPro" id="IPR001950">
    <property type="entry name" value="SUI1"/>
</dbReference>
<dbReference type="InterPro" id="IPR015947">
    <property type="entry name" value="PUA-like_sf"/>
</dbReference>
<dbReference type="Pfam" id="PF17832">
    <property type="entry name" value="Pre-PUA"/>
    <property type="match status" value="1"/>
</dbReference>
<dbReference type="Gene3D" id="3.10.400.20">
    <property type="match status" value="1"/>
</dbReference>
<dbReference type="PROSITE" id="PS50296">
    <property type="entry name" value="SUI1"/>
    <property type="match status" value="1"/>
</dbReference>
<evidence type="ECO:0000256" key="2">
    <source>
        <dbReference type="ARBA" id="ARBA00022490"/>
    </source>
</evidence>